<dbReference type="CDD" id="cd16917">
    <property type="entry name" value="HATPase_UhpB-NarQ-NarX-like"/>
    <property type="match status" value="1"/>
</dbReference>
<feature type="transmembrane region" description="Helical" evidence="10">
    <location>
        <begin position="147"/>
        <end position="168"/>
    </location>
</feature>
<keyword evidence="10" id="KW-0812">Transmembrane</keyword>
<reference evidence="12" key="1">
    <citation type="submission" date="2023-01" db="EMBL/GenBank/DDBJ databases">
        <title>Draft genome sequence of Nocardiopsis sp. LSu2-4 isolated from halophytes.</title>
        <authorList>
            <person name="Duangmal K."/>
            <person name="Chantavorakit T."/>
        </authorList>
    </citation>
    <scope>NUCLEOTIDE SEQUENCE</scope>
    <source>
        <strain evidence="12">LSu2-4</strain>
    </source>
</reference>
<evidence type="ECO:0000256" key="4">
    <source>
        <dbReference type="ARBA" id="ARBA00022679"/>
    </source>
</evidence>
<dbReference type="GO" id="GO:0016301">
    <property type="term" value="F:kinase activity"/>
    <property type="evidence" value="ECO:0007669"/>
    <property type="project" value="UniProtKB-KW"/>
</dbReference>
<protein>
    <recommendedName>
        <fullName evidence="2">histidine kinase</fullName>
        <ecNumber evidence="2">2.7.13.3</ecNumber>
    </recommendedName>
</protein>
<dbReference type="InterPro" id="IPR011712">
    <property type="entry name" value="Sig_transdc_His_kin_sub3_dim/P"/>
</dbReference>
<organism evidence="12 13">
    <name type="scientific">Nocardiopsis suaedae</name>
    <dbReference type="NCBI Taxonomy" id="3018444"/>
    <lineage>
        <taxon>Bacteria</taxon>
        <taxon>Bacillati</taxon>
        <taxon>Actinomycetota</taxon>
        <taxon>Actinomycetes</taxon>
        <taxon>Streptosporangiales</taxon>
        <taxon>Nocardiopsidaceae</taxon>
        <taxon>Nocardiopsis</taxon>
    </lineage>
</organism>
<accession>A0ABT4TI49</accession>
<evidence type="ECO:0000313" key="13">
    <source>
        <dbReference type="Proteomes" id="UP001165685"/>
    </source>
</evidence>
<dbReference type="EC" id="2.7.13.3" evidence="2"/>
<dbReference type="PANTHER" id="PTHR24421">
    <property type="entry name" value="NITRATE/NITRITE SENSOR PROTEIN NARX-RELATED"/>
    <property type="match status" value="1"/>
</dbReference>
<comment type="catalytic activity">
    <reaction evidence="1">
        <text>ATP + protein L-histidine = ADP + protein N-phospho-L-histidine.</text>
        <dbReference type="EC" id="2.7.13.3"/>
    </reaction>
</comment>
<evidence type="ECO:0000256" key="2">
    <source>
        <dbReference type="ARBA" id="ARBA00012438"/>
    </source>
</evidence>
<gene>
    <name evidence="12" type="ORF">O4U47_07650</name>
</gene>
<evidence type="ECO:0000256" key="10">
    <source>
        <dbReference type="SAM" id="Phobius"/>
    </source>
</evidence>
<keyword evidence="8" id="KW-0902">Two-component regulatory system</keyword>
<dbReference type="InterPro" id="IPR050482">
    <property type="entry name" value="Sensor_HK_TwoCompSys"/>
</dbReference>
<keyword evidence="3" id="KW-0597">Phosphoprotein</keyword>
<name>A0ABT4TI49_9ACTN</name>
<dbReference type="EMBL" id="JAQFWP010000010">
    <property type="protein sequence ID" value="MDA2804384.1"/>
    <property type="molecule type" value="Genomic_DNA"/>
</dbReference>
<evidence type="ECO:0000256" key="5">
    <source>
        <dbReference type="ARBA" id="ARBA00022741"/>
    </source>
</evidence>
<keyword evidence="4" id="KW-0808">Transferase</keyword>
<keyword evidence="13" id="KW-1185">Reference proteome</keyword>
<feature type="transmembrane region" description="Helical" evidence="10">
    <location>
        <begin position="116"/>
        <end position="135"/>
    </location>
</feature>
<dbReference type="InterPro" id="IPR036890">
    <property type="entry name" value="HATPase_C_sf"/>
</dbReference>
<dbReference type="Proteomes" id="UP001165685">
    <property type="component" value="Unassembled WGS sequence"/>
</dbReference>
<sequence length="388" mass="40134">MDVGQGGGHGGGLWPRFRLVAHGVLGALSVPVLGLMALGGAHAWQVAAAALAAVALHASVEAALRRPAAGFALASQAMLGLVLTPMPGRTPSALPSAACFLVVLWRIAATSRRLRAAALPVAAAGVVISGSASWTRLPGDMPAWTPAAQGVFELGAVAAVWAGAVAAARRRERAARAERERVEAARSAERARIRRDLHDVIAHSITVMVARVDAAAVTAGDKGTREELEDVAESGRDALGALRAMLAVLDAGRPDRGEAPPTLGALPELVRAATTPLHRVVFEEEGARTAVALDAEAAIVRVAQEGITNAFRHLRPPVAVTVHLQWRETGVLLRIRDDGGRGGLDTGPAGTGLAGARERVEAAGGVFSADPEDSGWVLTARLPTKEQR</sequence>
<keyword evidence="6 12" id="KW-0418">Kinase</keyword>
<comment type="caution">
    <text evidence="12">The sequence shown here is derived from an EMBL/GenBank/DDBJ whole genome shotgun (WGS) entry which is preliminary data.</text>
</comment>
<keyword evidence="10" id="KW-1133">Transmembrane helix</keyword>
<evidence type="ECO:0000256" key="6">
    <source>
        <dbReference type="ARBA" id="ARBA00022777"/>
    </source>
</evidence>
<keyword evidence="7" id="KW-0067">ATP-binding</keyword>
<dbReference type="Gene3D" id="3.30.565.10">
    <property type="entry name" value="Histidine kinase-like ATPase, C-terminal domain"/>
    <property type="match status" value="1"/>
</dbReference>
<dbReference type="RefSeq" id="WP_270676918.1">
    <property type="nucleotide sequence ID" value="NZ_JAQFWP010000010.1"/>
</dbReference>
<dbReference type="Gene3D" id="1.20.5.1930">
    <property type="match status" value="1"/>
</dbReference>
<feature type="coiled-coil region" evidence="9">
    <location>
        <begin position="165"/>
        <end position="194"/>
    </location>
</feature>
<evidence type="ECO:0000256" key="3">
    <source>
        <dbReference type="ARBA" id="ARBA00022553"/>
    </source>
</evidence>
<evidence type="ECO:0000256" key="9">
    <source>
        <dbReference type="SAM" id="Coils"/>
    </source>
</evidence>
<keyword evidence="5" id="KW-0547">Nucleotide-binding</keyword>
<keyword evidence="9" id="KW-0175">Coiled coil</keyword>
<dbReference type="SUPFAM" id="SSF55874">
    <property type="entry name" value="ATPase domain of HSP90 chaperone/DNA topoisomerase II/histidine kinase"/>
    <property type="match status" value="1"/>
</dbReference>
<evidence type="ECO:0000256" key="8">
    <source>
        <dbReference type="ARBA" id="ARBA00023012"/>
    </source>
</evidence>
<dbReference type="Pfam" id="PF07730">
    <property type="entry name" value="HisKA_3"/>
    <property type="match status" value="1"/>
</dbReference>
<feature type="domain" description="Signal transduction histidine kinase subgroup 3 dimerisation and phosphoacceptor" evidence="11">
    <location>
        <begin position="189"/>
        <end position="250"/>
    </location>
</feature>
<keyword evidence="10" id="KW-0472">Membrane</keyword>
<evidence type="ECO:0000256" key="7">
    <source>
        <dbReference type="ARBA" id="ARBA00022840"/>
    </source>
</evidence>
<evidence type="ECO:0000256" key="1">
    <source>
        <dbReference type="ARBA" id="ARBA00000085"/>
    </source>
</evidence>
<proteinExistence type="predicted"/>
<evidence type="ECO:0000313" key="12">
    <source>
        <dbReference type="EMBL" id="MDA2804384.1"/>
    </source>
</evidence>
<evidence type="ECO:0000259" key="11">
    <source>
        <dbReference type="Pfam" id="PF07730"/>
    </source>
</evidence>
<dbReference type="PANTHER" id="PTHR24421:SF10">
    <property type="entry name" value="NITRATE_NITRITE SENSOR PROTEIN NARQ"/>
    <property type="match status" value="1"/>
</dbReference>